<reference evidence="1 2" key="1">
    <citation type="submission" date="2017-07" db="EMBL/GenBank/DDBJ databases">
        <title>Draft genome of Ochrobactrum lupini type strain LUP21.</title>
        <authorList>
            <person name="Krzyzanowska D.M."/>
            <person name="Jafra S."/>
        </authorList>
    </citation>
    <scope>NUCLEOTIDE SEQUENCE [LARGE SCALE GENOMIC DNA]</scope>
    <source>
        <strain evidence="1 2">LUP21</strain>
    </source>
</reference>
<comment type="caution">
    <text evidence="1">The sequence shown here is derived from an EMBL/GenBank/DDBJ whole genome shotgun (WGS) entry which is preliminary data.</text>
</comment>
<accession>A0A256H0J8</accession>
<dbReference type="Proteomes" id="UP000216363">
    <property type="component" value="Unassembled WGS sequence"/>
</dbReference>
<sequence>MVDELSSQLISRFDAVIIRGLPFIITKSLNQIFDQFHVLITV</sequence>
<protein>
    <submittedName>
        <fullName evidence="1">Uncharacterized protein</fullName>
    </submittedName>
</protein>
<evidence type="ECO:0000313" key="1">
    <source>
        <dbReference type="EMBL" id="OYR33004.1"/>
    </source>
</evidence>
<evidence type="ECO:0000313" key="2">
    <source>
        <dbReference type="Proteomes" id="UP000216363"/>
    </source>
</evidence>
<proteinExistence type="predicted"/>
<dbReference type="AlphaFoldDB" id="A0A256H0J8"/>
<gene>
    <name evidence="1" type="ORF">CES86_5312</name>
</gene>
<dbReference type="EMBL" id="NNRN01000001">
    <property type="protein sequence ID" value="OYR33004.1"/>
    <property type="molecule type" value="Genomic_DNA"/>
</dbReference>
<organism evidence="1 2">
    <name type="scientific">Brucella lupini</name>
    <dbReference type="NCBI Taxonomy" id="255457"/>
    <lineage>
        <taxon>Bacteria</taxon>
        <taxon>Pseudomonadati</taxon>
        <taxon>Pseudomonadota</taxon>
        <taxon>Alphaproteobacteria</taxon>
        <taxon>Hyphomicrobiales</taxon>
        <taxon>Brucellaceae</taxon>
        <taxon>Brucella/Ochrobactrum group</taxon>
        <taxon>Brucella</taxon>
    </lineage>
</organism>
<name>A0A256H0J8_9HYPH</name>